<dbReference type="SUPFAM" id="SSF46785">
    <property type="entry name" value="Winged helix' DNA-binding domain"/>
    <property type="match status" value="1"/>
</dbReference>
<feature type="domain" description="HTH marR-type" evidence="1">
    <location>
        <begin position="11"/>
        <end position="146"/>
    </location>
</feature>
<dbReference type="PROSITE" id="PS50995">
    <property type="entry name" value="HTH_MARR_2"/>
    <property type="match status" value="1"/>
</dbReference>
<sequence length="166" mass="18637">MHRGDDGQVRQNLLDDVALMLGRQFSAYTAVCQATLAAQLGMPLSDLRALEMVVEFDALPTGQLAQLLGISSGGATALINRLEETGYVKRDRHPLDRRIIVIRPVPARCAVLKRRRLVADEVILQARRHDHQQLQAMHGFLAQCIRALRHETLSWLETRQDPALDD</sequence>
<reference evidence="3" key="1">
    <citation type="submission" date="2017-05" db="EMBL/GenBank/DDBJ databases">
        <title>Complete and WGS of Bordetella genogroups.</title>
        <authorList>
            <person name="Spilker T."/>
            <person name="Lipuma J."/>
        </authorList>
    </citation>
    <scope>NUCLEOTIDE SEQUENCE [LARGE SCALE GENOMIC DNA]</scope>
    <source>
        <strain evidence="3">AU16122</strain>
    </source>
</reference>
<evidence type="ECO:0000313" key="2">
    <source>
        <dbReference type="EMBL" id="OZI32388.1"/>
    </source>
</evidence>
<keyword evidence="3" id="KW-1185">Reference proteome</keyword>
<comment type="caution">
    <text evidence="2">The sequence shown here is derived from an EMBL/GenBank/DDBJ whole genome shotgun (WGS) entry which is preliminary data.</text>
</comment>
<evidence type="ECO:0000313" key="3">
    <source>
        <dbReference type="Proteomes" id="UP000216020"/>
    </source>
</evidence>
<dbReference type="SMART" id="SM00347">
    <property type="entry name" value="HTH_MARR"/>
    <property type="match status" value="1"/>
</dbReference>
<dbReference type="GO" id="GO:0003700">
    <property type="term" value="F:DNA-binding transcription factor activity"/>
    <property type="evidence" value="ECO:0007669"/>
    <property type="project" value="InterPro"/>
</dbReference>
<dbReference type="PANTHER" id="PTHR33164">
    <property type="entry name" value="TRANSCRIPTIONAL REGULATOR, MARR FAMILY"/>
    <property type="match status" value="1"/>
</dbReference>
<accession>A0A261S4V1</accession>
<dbReference type="PANTHER" id="PTHR33164:SF106">
    <property type="entry name" value="TRANSCRIPTIONAL REGULATORY PROTEIN"/>
    <property type="match status" value="1"/>
</dbReference>
<protein>
    <submittedName>
        <fullName evidence="2">MarR family transcriptional regulator</fullName>
    </submittedName>
</protein>
<dbReference type="AlphaFoldDB" id="A0A261S4V1"/>
<dbReference type="OrthoDB" id="8635520at2"/>
<dbReference type="Gene3D" id="1.10.10.10">
    <property type="entry name" value="Winged helix-like DNA-binding domain superfamily/Winged helix DNA-binding domain"/>
    <property type="match status" value="1"/>
</dbReference>
<gene>
    <name evidence="2" type="ORF">CAL29_20910</name>
</gene>
<dbReference type="InterPro" id="IPR000835">
    <property type="entry name" value="HTH_MarR-typ"/>
</dbReference>
<dbReference type="GO" id="GO:0006950">
    <property type="term" value="P:response to stress"/>
    <property type="evidence" value="ECO:0007669"/>
    <property type="project" value="TreeGrafter"/>
</dbReference>
<dbReference type="InterPro" id="IPR036388">
    <property type="entry name" value="WH-like_DNA-bd_sf"/>
</dbReference>
<dbReference type="EMBL" id="NEVM01000005">
    <property type="protein sequence ID" value="OZI32388.1"/>
    <property type="molecule type" value="Genomic_DNA"/>
</dbReference>
<dbReference type="Pfam" id="PF12802">
    <property type="entry name" value="MarR_2"/>
    <property type="match status" value="1"/>
</dbReference>
<dbReference type="InterPro" id="IPR036390">
    <property type="entry name" value="WH_DNA-bd_sf"/>
</dbReference>
<dbReference type="InterPro" id="IPR039422">
    <property type="entry name" value="MarR/SlyA-like"/>
</dbReference>
<proteinExistence type="predicted"/>
<name>A0A261S4V1_9BORD</name>
<evidence type="ECO:0000259" key="1">
    <source>
        <dbReference type="PROSITE" id="PS50995"/>
    </source>
</evidence>
<dbReference type="Proteomes" id="UP000216020">
    <property type="component" value="Unassembled WGS sequence"/>
</dbReference>
<organism evidence="2 3">
    <name type="scientific">Bordetella genomosp. 10</name>
    <dbReference type="NCBI Taxonomy" id="1416804"/>
    <lineage>
        <taxon>Bacteria</taxon>
        <taxon>Pseudomonadati</taxon>
        <taxon>Pseudomonadota</taxon>
        <taxon>Betaproteobacteria</taxon>
        <taxon>Burkholderiales</taxon>
        <taxon>Alcaligenaceae</taxon>
        <taxon>Bordetella</taxon>
    </lineage>
</organism>